<evidence type="ECO:0000259" key="3">
    <source>
        <dbReference type="PROSITE" id="PS50966"/>
    </source>
</evidence>
<dbReference type="PROSITE" id="PS50966">
    <property type="entry name" value="ZF_SWIM"/>
    <property type="match status" value="1"/>
</dbReference>
<feature type="compositionally biased region" description="Basic and acidic residues" evidence="2">
    <location>
        <begin position="110"/>
        <end position="131"/>
    </location>
</feature>
<comment type="caution">
    <text evidence="4">The sequence shown here is derived from an EMBL/GenBank/DDBJ whole genome shotgun (WGS) entry which is preliminary data.</text>
</comment>
<sequence length="444" mass="49563">MPFTEEQIKTIAPNDNAFSAGKKLSRGHWENTGKSNRGMWGSIKGSGKKPYMTQIDLGSIAYKCSCPSRQFPCKHALGLLLAESANLVDFSNATEPDWVLEWLDKRTEKVTPKAPKKELTEDEKEKAEKSKSRTAANRLEGVLAGVAELELWLKDLLRMGLLELPNKPFREFAQVAKRMVDAKANGLANSVNALGNLNYLNPSWQDEAMAIIAKLNLLIQALKAIDKQTEDWQITLKNLAGYSQSSKELLANEDAITVTDNWLVVGQQVKENDDITIQRNWLVGIKTNKRALILNFATKFSPLEISVVPGSIIAAELAFFPAVLPNRAIIKSNSELQKGLEYTPEFVETLQQAHQLKVSSLKLDPWANDHLVLLKNSRLICMDEAWYVLDNTNAVAPVISEFSLDKCLKWLAITGNDKVDMACVIRDKEILPLGVFNNLNYTII</sequence>
<protein>
    <submittedName>
        <fullName evidence="4">SWIM zinc finger protein</fullName>
    </submittedName>
</protein>
<keyword evidence="5" id="KW-1185">Reference proteome</keyword>
<accession>A0A4R1RES8</accession>
<organism evidence="4 5">
    <name type="scientific">Mariniflexile fucanivorans</name>
    <dbReference type="NCBI Taxonomy" id="264023"/>
    <lineage>
        <taxon>Bacteria</taxon>
        <taxon>Pseudomonadati</taxon>
        <taxon>Bacteroidota</taxon>
        <taxon>Flavobacteriia</taxon>
        <taxon>Flavobacteriales</taxon>
        <taxon>Flavobacteriaceae</taxon>
        <taxon>Mariniflexile</taxon>
    </lineage>
</organism>
<dbReference type="RefSeq" id="WP_132218494.1">
    <property type="nucleotide sequence ID" value="NZ_OX156936.1"/>
</dbReference>
<keyword evidence="1" id="KW-0479">Metal-binding</keyword>
<keyword evidence="1" id="KW-0862">Zinc</keyword>
<proteinExistence type="predicted"/>
<dbReference type="EMBL" id="SLUP01000007">
    <property type="protein sequence ID" value="TCL64421.1"/>
    <property type="molecule type" value="Genomic_DNA"/>
</dbReference>
<dbReference type="InterPro" id="IPR007527">
    <property type="entry name" value="Znf_SWIM"/>
</dbReference>
<keyword evidence="1" id="KW-0863">Zinc-finger</keyword>
<dbReference type="AlphaFoldDB" id="A0A4R1RES8"/>
<evidence type="ECO:0000313" key="4">
    <source>
        <dbReference type="EMBL" id="TCL64421.1"/>
    </source>
</evidence>
<gene>
    <name evidence="4" type="ORF">EV196_107128</name>
</gene>
<evidence type="ECO:0000256" key="1">
    <source>
        <dbReference type="PROSITE-ProRule" id="PRU00325"/>
    </source>
</evidence>
<evidence type="ECO:0000256" key="2">
    <source>
        <dbReference type="SAM" id="MobiDB-lite"/>
    </source>
</evidence>
<dbReference type="Proteomes" id="UP000295455">
    <property type="component" value="Unassembled WGS sequence"/>
</dbReference>
<name>A0A4R1RES8_9FLAO</name>
<dbReference type="Pfam" id="PF04434">
    <property type="entry name" value="SWIM"/>
    <property type="match status" value="1"/>
</dbReference>
<reference evidence="4 5" key="1">
    <citation type="submission" date="2019-03" db="EMBL/GenBank/DDBJ databases">
        <title>Genomic Encyclopedia of Type Strains, Phase IV (KMG-IV): sequencing the most valuable type-strain genomes for metagenomic binning, comparative biology and taxonomic classification.</title>
        <authorList>
            <person name="Goeker M."/>
        </authorList>
    </citation>
    <scope>NUCLEOTIDE SEQUENCE [LARGE SCALE GENOMIC DNA]</scope>
    <source>
        <strain evidence="4 5">DSM 18792</strain>
    </source>
</reference>
<feature type="region of interest" description="Disordered" evidence="2">
    <location>
        <begin position="110"/>
        <end position="133"/>
    </location>
</feature>
<evidence type="ECO:0000313" key="5">
    <source>
        <dbReference type="Proteomes" id="UP000295455"/>
    </source>
</evidence>
<dbReference type="GO" id="GO:0008270">
    <property type="term" value="F:zinc ion binding"/>
    <property type="evidence" value="ECO:0007669"/>
    <property type="project" value="UniProtKB-KW"/>
</dbReference>
<feature type="domain" description="SWIM-type" evidence="3">
    <location>
        <begin position="51"/>
        <end position="84"/>
    </location>
</feature>
<dbReference type="OrthoDB" id="9816340at2"/>